<keyword evidence="7 19" id="KW-0963">Cytoplasm</keyword>
<evidence type="ECO:0000256" key="2">
    <source>
        <dbReference type="ARBA" id="ARBA00003921"/>
    </source>
</evidence>
<dbReference type="NCBIfam" id="TIGR00179">
    <property type="entry name" value="murB"/>
    <property type="match status" value="1"/>
</dbReference>
<evidence type="ECO:0000256" key="5">
    <source>
        <dbReference type="ARBA" id="ARBA00012518"/>
    </source>
</evidence>
<dbReference type="KEGG" id="bcad:DBX24_06605"/>
<evidence type="ECO:0000256" key="17">
    <source>
        <dbReference type="ARBA" id="ARBA00031026"/>
    </source>
</evidence>
<dbReference type="GO" id="GO:0071949">
    <property type="term" value="F:FAD binding"/>
    <property type="evidence" value="ECO:0007669"/>
    <property type="project" value="InterPro"/>
</dbReference>
<dbReference type="InterPro" id="IPR006094">
    <property type="entry name" value="Oxid_FAD_bind_N"/>
</dbReference>
<dbReference type="GO" id="GO:0051301">
    <property type="term" value="P:cell division"/>
    <property type="evidence" value="ECO:0007669"/>
    <property type="project" value="UniProtKB-KW"/>
</dbReference>
<evidence type="ECO:0000256" key="12">
    <source>
        <dbReference type="ARBA" id="ARBA00022960"/>
    </source>
</evidence>
<evidence type="ECO:0000256" key="1">
    <source>
        <dbReference type="ARBA" id="ARBA00001974"/>
    </source>
</evidence>
<evidence type="ECO:0000256" key="4">
    <source>
        <dbReference type="ARBA" id="ARBA00004752"/>
    </source>
</evidence>
<dbReference type="RefSeq" id="WP_160224359.1">
    <property type="nucleotide sequence ID" value="NZ_CP029149.1"/>
</dbReference>
<evidence type="ECO:0000256" key="10">
    <source>
        <dbReference type="ARBA" id="ARBA00022827"/>
    </source>
</evidence>
<keyword evidence="16 19" id="KW-0961">Cell wall biogenesis/degradation</keyword>
<dbReference type="GO" id="GO:0009252">
    <property type="term" value="P:peptidoglycan biosynthetic process"/>
    <property type="evidence" value="ECO:0007669"/>
    <property type="project" value="UniProtKB-UniRule"/>
</dbReference>
<dbReference type="InterPro" id="IPR036635">
    <property type="entry name" value="MurB_C_sf"/>
</dbReference>
<dbReference type="Gene3D" id="3.90.78.10">
    <property type="entry name" value="UDP-N-acetylenolpyruvoylglucosamine reductase, C-terminal domain"/>
    <property type="match status" value="1"/>
</dbReference>
<comment type="subcellular location">
    <subcellularLocation>
        <location evidence="3 19">Cytoplasm</location>
    </subcellularLocation>
</comment>
<protein>
    <recommendedName>
        <fullName evidence="6 19">UDP-N-acetylenolpyruvoylglucosamine reductase</fullName>
        <ecNumber evidence="5 19">1.3.1.98</ecNumber>
    </recommendedName>
    <alternativeName>
        <fullName evidence="17 19">UDP-N-acetylmuramate dehydrogenase</fullName>
    </alternativeName>
</protein>
<dbReference type="UniPathway" id="UPA00219"/>
<comment type="cofactor">
    <cofactor evidence="1 19">
        <name>FAD</name>
        <dbReference type="ChEBI" id="CHEBI:57692"/>
    </cofactor>
</comment>
<evidence type="ECO:0000256" key="11">
    <source>
        <dbReference type="ARBA" id="ARBA00022857"/>
    </source>
</evidence>
<evidence type="ECO:0000256" key="15">
    <source>
        <dbReference type="ARBA" id="ARBA00023306"/>
    </source>
</evidence>
<evidence type="ECO:0000256" key="19">
    <source>
        <dbReference type="HAMAP-Rule" id="MF_00037"/>
    </source>
</evidence>
<feature type="active site" description="Proton donor" evidence="19">
    <location>
        <position position="239"/>
    </location>
</feature>
<dbReference type="PROSITE" id="PS51387">
    <property type="entry name" value="FAD_PCMH"/>
    <property type="match status" value="1"/>
</dbReference>
<dbReference type="NCBIfam" id="NF010478">
    <property type="entry name" value="PRK13903.1"/>
    <property type="match status" value="1"/>
</dbReference>
<evidence type="ECO:0000256" key="9">
    <source>
        <dbReference type="ARBA" id="ARBA00022630"/>
    </source>
</evidence>
<keyword evidence="9 19" id="KW-0285">Flavoprotein</keyword>
<proteinExistence type="inferred from homology"/>
<dbReference type="InterPro" id="IPR016166">
    <property type="entry name" value="FAD-bd_PCMH"/>
</dbReference>
<reference evidence="20 21" key="1">
    <citation type="submission" date="2018-04" db="EMBL/GenBank/DDBJ databases">
        <title>Characteristic and Complete Genome Sequencing of A Novel Member of Infective Endocarditis Causative Bacteria: Bergeyella cardium QL-PH.</title>
        <authorList>
            <person name="Pan H."/>
            <person name="Sun E."/>
            <person name="Zhang Y."/>
        </authorList>
    </citation>
    <scope>NUCLEOTIDE SEQUENCE [LARGE SCALE GENOMIC DNA]</scope>
    <source>
        <strain evidence="20 21">HPQL</strain>
    </source>
</reference>
<dbReference type="InterPro" id="IPR003170">
    <property type="entry name" value="MurB"/>
</dbReference>
<feature type="active site" evidence="19">
    <location>
        <position position="335"/>
    </location>
</feature>
<dbReference type="SUPFAM" id="SSF56194">
    <property type="entry name" value="Uridine diphospho-N-Acetylenolpyruvylglucosamine reductase, MurB, C-terminal domain"/>
    <property type="match status" value="1"/>
</dbReference>
<keyword evidence="10 19" id="KW-0274">FAD</keyword>
<organism evidence="20 21">
    <name type="scientific">Bergeyella cardium</name>
    <dbReference type="NCBI Taxonomy" id="1585976"/>
    <lineage>
        <taxon>Bacteria</taxon>
        <taxon>Pseudomonadati</taxon>
        <taxon>Bacteroidota</taxon>
        <taxon>Flavobacteriia</taxon>
        <taxon>Flavobacteriales</taxon>
        <taxon>Weeksellaceae</taxon>
        <taxon>Bergeyella</taxon>
    </lineage>
</organism>
<keyword evidence="13 19" id="KW-0573">Peptidoglycan synthesis</keyword>
<dbReference type="PANTHER" id="PTHR21071">
    <property type="entry name" value="UDP-N-ACETYLENOLPYRUVOYLGLUCOSAMINE REDUCTASE"/>
    <property type="match status" value="1"/>
</dbReference>
<dbReference type="OrthoDB" id="9804753at2"/>
<dbReference type="AlphaFoldDB" id="A0A6P1QX47"/>
<dbReference type="InterPro" id="IPR011601">
    <property type="entry name" value="MurB_C"/>
</dbReference>
<name>A0A6P1QX47_9FLAO</name>
<evidence type="ECO:0000313" key="21">
    <source>
        <dbReference type="Proteomes" id="UP000464318"/>
    </source>
</evidence>
<dbReference type="InterPro" id="IPR016169">
    <property type="entry name" value="FAD-bd_PCMH_sub2"/>
</dbReference>
<evidence type="ECO:0000256" key="14">
    <source>
        <dbReference type="ARBA" id="ARBA00023002"/>
    </source>
</evidence>
<dbReference type="Gene3D" id="3.30.43.10">
    <property type="entry name" value="Uridine Diphospho-n-acetylenolpyruvylglucosamine Reductase, domain 2"/>
    <property type="match status" value="1"/>
</dbReference>
<dbReference type="Proteomes" id="UP000464318">
    <property type="component" value="Chromosome"/>
</dbReference>
<dbReference type="PANTHER" id="PTHR21071:SF4">
    <property type="entry name" value="UDP-N-ACETYLENOLPYRUVOYLGLUCOSAMINE REDUCTASE"/>
    <property type="match status" value="1"/>
</dbReference>
<evidence type="ECO:0000256" key="3">
    <source>
        <dbReference type="ARBA" id="ARBA00004496"/>
    </source>
</evidence>
<dbReference type="GO" id="GO:0071555">
    <property type="term" value="P:cell wall organization"/>
    <property type="evidence" value="ECO:0007669"/>
    <property type="project" value="UniProtKB-KW"/>
</dbReference>
<evidence type="ECO:0000256" key="7">
    <source>
        <dbReference type="ARBA" id="ARBA00022490"/>
    </source>
</evidence>
<keyword evidence="21" id="KW-1185">Reference proteome</keyword>
<dbReference type="HAMAP" id="MF_00037">
    <property type="entry name" value="MurB"/>
    <property type="match status" value="1"/>
</dbReference>
<keyword evidence="14 19" id="KW-0560">Oxidoreductase</keyword>
<dbReference type="SUPFAM" id="SSF56176">
    <property type="entry name" value="FAD-binding/transporter-associated domain-like"/>
    <property type="match status" value="1"/>
</dbReference>
<dbReference type="Gene3D" id="3.30.465.10">
    <property type="match status" value="1"/>
</dbReference>
<dbReference type="Pfam" id="PF02873">
    <property type="entry name" value="MurB_C"/>
    <property type="match status" value="1"/>
</dbReference>
<dbReference type="NCBIfam" id="NF000755">
    <property type="entry name" value="PRK00046.1"/>
    <property type="match status" value="1"/>
</dbReference>
<accession>A0A6P1QX47</accession>
<evidence type="ECO:0000256" key="6">
    <source>
        <dbReference type="ARBA" id="ARBA00015188"/>
    </source>
</evidence>
<keyword evidence="8 19" id="KW-0132">Cell division</keyword>
<evidence type="ECO:0000256" key="13">
    <source>
        <dbReference type="ARBA" id="ARBA00022984"/>
    </source>
</evidence>
<feature type="active site" evidence="19">
    <location>
        <position position="164"/>
    </location>
</feature>
<keyword evidence="12 19" id="KW-0133">Cell shape</keyword>
<evidence type="ECO:0000313" key="20">
    <source>
        <dbReference type="EMBL" id="QHN65573.1"/>
    </source>
</evidence>
<evidence type="ECO:0000256" key="18">
    <source>
        <dbReference type="ARBA" id="ARBA00048914"/>
    </source>
</evidence>
<dbReference type="GO" id="GO:0008762">
    <property type="term" value="F:UDP-N-acetylmuramate dehydrogenase activity"/>
    <property type="evidence" value="ECO:0007669"/>
    <property type="project" value="UniProtKB-UniRule"/>
</dbReference>
<dbReference type="EC" id="1.3.1.98" evidence="5 19"/>
<keyword evidence="11 19" id="KW-0521">NADP</keyword>
<comment type="similarity">
    <text evidence="19">Belongs to the MurB family.</text>
</comment>
<gene>
    <name evidence="19 20" type="primary">murB</name>
    <name evidence="20" type="ORF">DBX24_06605</name>
</gene>
<evidence type="ECO:0000256" key="8">
    <source>
        <dbReference type="ARBA" id="ARBA00022618"/>
    </source>
</evidence>
<dbReference type="InterPro" id="IPR016167">
    <property type="entry name" value="FAD-bd_PCMH_sub1"/>
</dbReference>
<comment type="function">
    <text evidence="2 19">Cell wall formation.</text>
</comment>
<dbReference type="Pfam" id="PF01565">
    <property type="entry name" value="FAD_binding_4"/>
    <property type="match status" value="1"/>
</dbReference>
<dbReference type="InterPro" id="IPR036318">
    <property type="entry name" value="FAD-bd_PCMH-like_sf"/>
</dbReference>
<dbReference type="GO" id="GO:0008360">
    <property type="term" value="P:regulation of cell shape"/>
    <property type="evidence" value="ECO:0007669"/>
    <property type="project" value="UniProtKB-KW"/>
</dbReference>
<evidence type="ECO:0000256" key="16">
    <source>
        <dbReference type="ARBA" id="ARBA00023316"/>
    </source>
</evidence>
<sequence>MEIQENISLKPFNTFGIEVQARFFTRAKSIDELKAAIGFAKDKNLPLLFLGGGSNVLFTENYNGLVVLVQMKGITTQPAGENEVLVTAQAGENWHKFVQWCLSQNFGGLENLSLIPGNVGTCPMQNIGAYGVEIKDRFHHCKALNIETLEVEEFSLSDCKFGYRESFFKREGKGKYVILEVSFLLTTTNHELKTGYGAIQEDLQRLGISKPTIQEVSKAVVRIRETKLPNPKETGNAGSFFKNPVISKEKFEALKNLYPEIPSYPNGDFIKLPAGWLIEKVGWKGKQVGNVAVHSRQALVIINRTGEATGKEIFNFSAQIIASIKEKFGIELEREVNII</sequence>
<comment type="catalytic activity">
    <reaction evidence="18 19">
        <text>UDP-N-acetyl-alpha-D-muramate + NADP(+) = UDP-N-acetyl-3-O-(1-carboxyvinyl)-alpha-D-glucosamine + NADPH + H(+)</text>
        <dbReference type="Rhea" id="RHEA:12248"/>
        <dbReference type="ChEBI" id="CHEBI:15378"/>
        <dbReference type="ChEBI" id="CHEBI:57783"/>
        <dbReference type="ChEBI" id="CHEBI:58349"/>
        <dbReference type="ChEBI" id="CHEBI:68483"/>
        <dbReference type="ChEBI" id="CHEBI:70757"/>
        <dbReference type="EC" id="1.3.1.98"/>
    </reaction>
</comment>
<dbReference type="EMBL" id="CP029149">
    <property type="protein sequence ID" value="QHN65573.1"/>
    <property type="molecule type" value="Genomic_DNA"/>
</dbReference>
<comment type="pathway">
    <text evidence="4 19">Cell wall biogenesis; peptidoglycan biosynthesis.</text>
</comment>
<dbReference type="GO" id="GO:0005829">
    <property type="term" value="C:cytosol"/>
    <property type="evidence" value="ECO:0007669"/>
    <property type="project" value="TreeGrafter"/>
</dbReference>
<keyword evidence="15 19" id="KW-0131">Cell cycle</keyword>